<dbReference type="EMBL" id="LFZN01000030">
    <property type="protein sequence ID" value="KXT03472.1"/>
    <property type="molecule type" value="Genomic_DNA"/>
</dbReference>
<dbReference type="STRING" id="321146.A0A139HM61"/>
<dbReference type="AlphaFoldDB" id="A0A139HM61"/>
<name>A0A139HM61_9PEZI</name>
<reference evidence="2 3" key="1">
    <citation type="submission" date="2015-07" db="EMBL/GenBank/DDBJ databases">
        <title>Comparative genomics of the Sigatoka disease complex on banana suggests a link between parallel evolutionary changes in Pseudocercospora fijiensis and Pseudocercospora eumusae and increased virulence on the banana host.</title>
        <authorList>
            <person name="Chang T.-C."/>
            <person name="Salvucci A."/>
            <person name="Crous P.W."/>
            <person name="Stergiopoulos I."/>
        </authorList>
    </citation>
    <scope>NUCLEOTIDE SEQUENCE [LARGE SCALE GENOMIC DNA]</scope>
    <source>
        <strain evidence="2 3">CBS 114824</strain>
    </source>
</reference>
<organism evidence="2 3">
    <name type="scientific">Pseudocercospora eumusae</name>
    <dbReference type="NCBI Taxonomy" id="321146"/>
    <lineage>
        <taxon>Eukaryota</taxon>
        <taxon>Fungi</taxon>
        <taxon>Dikarya</taxon>
        <taxon>Ascomycota</taxon>
        <taxon>Pezizomycotina</taxon>
        <taxon>Dothideomycetes</taxon>
        <taxon>Dothideomycetidae</taxon>
        <taxon>Mycosphaerellales</taxon>
        <taxon>Mycosphaerellaceae</taxon>
        <taxon>Pseudocercospora</taxon>
    </lineage>
</organism>
<proteinExistence type="predicted"/>
<dbReference type="OrthoDB" id="3935813at2759"/>
<evidence type="ECO:0000313" key="3">
    <source>
        <dbReference type="Proteomes" id="UP000070133"/>
    </source>
</evidence>
<comment type="caution">
    <text evidence="2">The sequence shown here is derived from an EMBL/GenBank/DDBJ whole genome shotgun (WGS) entry which is preliminary data.</text>
</comment>
<dbReference type="Proteomes" id="UP000070133">
    <property type="component" value="Unassembled WGS sequence"/>
</dbReference>
<feature type="region of interest" description="Disordered" evidence="1">
    <location>
        <begin position="62"/>
        <end position="119"/>
    </location>
</feature>
<gene>
    <name evidence="2" type="ORF">AC578_1560</name>
</gene>
<evidence type="ECO:0000256" key="1">
    <source>
        <dbReference type="SAM" id="MobiDB-lite"/>
    </source>
</evidence>
<sequence length="119" mass="13146">MAKYNFQLVKQTLTEGEKDRIIAIYLNTADGVTDWAAATNDFGAASAVSMKQSLRNITKKLDKSAVGHAPESENSAPEKPTKGKKRKVECEETKGKKRGRKSKKEKAAEEKAEMGEEEE</sequence>
<keyword evidence="3" id="KW-1185">Reference proteome</keyword>
<protein>
    <submittedName>
        <fullName evidence="2">Uncharacterized protein</fullName>
    </submittedName>
</protein>
<feature type="compositionally biased region" description="Basic residues" evidence="1">
    <location>
        <begin position="95"/>
        <end position="104"/>
    </location>
</feature>
<evidence type="ECO:0000313" key="2">
    <source>
        <dbReference type="EMBL" id="KXT03472.1"/>
    </source>
</evidence>
<feature type="compositionally biased region" description="Basic and acidic residues" evidence="1">
    <location>
        <begin position="105"/>
        <end position="119"/>
    </location>
</feature>
<accession>A0A139HM61</accession>